<feature type="non-terminal residue" evidence="1">
    <location>
        <position position="1"/>
    </location>
</feature>
<dbReference type="AlphaFoldDB" id="A0A699X7X2"/>
<proteinExistence type="predicted"/>
<reference evidence="1" key="1">
    <citation type="journal article" date="2019" name="Sci. Rep.">
        <title>Draft genome of Tanacetum cinerariifolium, the natural source of mosquito coil.</title>
        <authorList>
            <person name="Yamashiro T."/>
            <person name="Shiraishi A."/>
            <person name="Satake H."/>
            <person name="Nakayama K."/>
        </authorList>
    </citation>
    <scope>NUCLEOTIDE SEQUENCE</scope>
</reference>
<gene>
    <name evidence="1" type="ORF">Tci_927776</name>
</gene>
<accession>A0A699X7X2</accession>
<evidence type="ECO:0000313" key="1">
    <source>
        <dbReference type="EMBL" id="GFD55807.1"/>
    </source>
</evidence>
<dbReference type="EMBL" id="BKCJ011822099">
    <property type="protein sequence ID" value="GFD55807.1"/>
    <property type="molecule type" value="Genomic_DNA"/>
</dbReference>
<sequence>APRPKKQPDATAGALKAAQDALFDKCALADPAPMQAPQPPYVARRTMPQRIARLEQEVHELWQSIVGLHRDVYRSITDQDWFATWM</sequence>
<feature type="non-terminal residue" evidence="1">
    <location>
        <position position="86"/>
    </location>
</feature>
<protein>
    <submittedName>
        <fullName evidence="1">Uncharacterized protein</fullName>
    </submittedName>
</protein>
<name>A0A699X7X2_TANCI</name>
<comment type="caution">
    <text evidence="1">The sequence shown here is derived from an EMBL/GenBank/DDBJ whole genome shotgun (WGS) entry which is preliminary data.</text>
</comment>
<organism evidence="1">
    <name type="scientific">Tanacetum cinerariifolium</name>
    <name type="common">Dalmatian daisy</name>
    <name type="synonym">Chrysanthemum cinerariifolium</name>
    <dbReference type="NCBI Taxonomy" id="118510"/>
    <lineage>
        <taxon>Eukaryota</taxon>
        <taxon>Viridiplantae</taxon>
        <taxon>Streptophyta</taxon>
        <taxon>Embryophyta</taxon>
        <taxon>Tracheophyta</taxon>
        <taxon>Spermatophyta</taxon>
        <taxon>Magnoliopsida</taxon>
        <taxon>eudicotyledons</taxon>
        <taxon>Gunneridae</taxon>
        <taxon>Pentapetalae</taxon>
        <taxon>asterids</taxon>
        <taxon>campanulids</taxon>
        <taxon>Asterales</taxon>
        <taxon>Asteraceae</taxon>
        <taxon>Asteroideae</taxon>
        <taxon>Anthemideae</taxon>
        <taxon>Anthemidinae</taxon>
        <taxon>Tanacetum</taxon>
    </lineage>
</organism>